<dbReference type="SUPFAM" id="SSF51679">
    <property type="entry name" value="Bacterial luciferase-like"/>
    <property type="match status" value="1"/>
</dbReference>
<dbReference type="PANTHER" id="PTHR42847">
    <property type="entry name" value="ALKANESULFONATE MONOOXYGENASE"/>
    <property type="match status" value="1"/>
</dbReference>
<keyword evidence="3" id="KW-0560">Oxidoreductase</keyword>
<evidence type="ECO:0000256" key="4">
    <source>
        <dbReference type="ARBA" id="ARBA00023033"/>
    </source>
</evidence>
<evidence type="ECO:0000256" key="1">
    <source>
        <dbReference type="ARBA" id="ARBA00022630"/>
    </source>
</evidence>
<name>A0A6J7CV08_9ZZZZ</name>
<dbReference type="PANTHER" id="PTHR42847:SF4">
    <property type="entry name" value="ALKANESULFONATE MONOOXYGENASE-RELATED"/>
    <property type="match status" value="1"/>
</dbReference>
<dbReference type="Gene3D" id="3.20.20.30">
    <property type="entry name" value="Luciferase-like domain"/>
    <property type="match status" value="1"/>
</dbReference>
<gene>
    <name evidence="6" type="ORF">UFOPK3376_00307</name>
</gene>
<reference evidence="6" key="1">
    <citation type="submission" date="2020-05" db="EMBL/GenBank/DDBJ databases">
        <authorList>
            <person name="Chiriac C."/>
            <person name="Salcher M."/>
            <person name="Ghai R."/>
            <person name="Kavagutti S V."/>
        </authorList>
    </citation>
    <scope>NUCLEOTIDE SEQUENCE</scope>
</reference>
<organism evidence="6">
    <name type="scientific">freshwater metagenome</name>
    <dbReference type="NCBI Taxonomy" id="449393"/>
    <lineage>
        <taxon>unclassified sequences</taxon>
        <taxon>metagenomes</taxon>
        <taxon>ecological metagenomes</taxon>
    </lineage>
</organism>
<keyword evidence="2" id="KW-0288">FMN</keyword>
<dbReference type="InterPro" id="IPR036661">
    <property type="entry name" value="Luciferase-like_sf"/>
</dbReference>
<proteinExistence type="predicted"/>
<dbReference type="InterPro" id="IPR050172">
    <property type="entry name" value="SsuD_RutA_monooxygenase"/>
</dbReference>
<sequence>MEFGFVVPWGDAADIAGMAVLAEQHGWDGLFVWEGIYGVDAWVSLTAAAIGTSTLRLGTLLTPVSRRKPWELAGQVATLDRLSHGRITLSVGLGAPDTGFANFGEQTDRRTRAELLDEGLAIMCRLWTGRPATFDGTHYQLTPSDFPAIRHVVQQPHPPVWCVGALDSTTSMQRALRWNGLLPQVVDNGIARQATLEELTAAMPSIRAAIGDRPFDIIVEGSMQEHSPAAWADTGATWWIESLWDAMHGPDAVAASVDRLREGPPLLA</sequence>
<dbReference type="InterPro" id="IPR011251">
    <property type="entry name" value="Luciferase-like_dom"/>
</dbReference>
<dbReference type="AlphaFoldDB" id="A0A6J7CV08"/>
<evidence type="ECO:0000313" key="6">
    <source>
        <dbReference type="EMBL" id="CAB4861736.1"/>
    </source>
</evidence>
<protein>
    <submittedName>
        <fullName evidence="6">Unannotated protein</fullName>
    </submittedName>
</protein>
<dbReference type="GO" id="GO:0046306">
    <property type="term" value="P:alkanesulfonate catabolic process"/>
    <property type="evidence" value="ECO:0007669"/>
    <property type="project" value="TreeGrafter"/>
</dbReference>
<dbReference type="EMBL" id="CAFBLP010000004">
    <property type="protein sequence ID" value="CAB4861736.1"/>
    <property type="molecule type" value="Genomic_DNA"/>
</dbReference>
<keyword evidence="1" id="KW-0285">Flavoprotein</keyword>
<evidence type="ECO:0000259" key="5">
    <source>
        <dbReference type="Pfam" id="PF00296"/>
    </source>
</evidence>
<dbReference type="GO" id="GO:0008726">
    <property type="term" value="F:alkanesulfonate monooxygenase activity"/>
    <property type="evidence" value="ECO:0007669"/>
    <property type="project" value="TreeGrafter"/>
</dbReference>
<accession>A0A6J7CV08</accession>
<evidence type="ECO:0000256" key="3">
    <source>
        <dbReference type="ARBA" id="ARBA00023002"/>
    </source>
</evidence>
<feature type="domain" description="Luciferase-like" evidence="5">
    <location>
        <begin position="10"/>
        <end position="177"/>
    </location>
</feature>
<evidence type="ECO:0000256" key="2">
    <source>
        <dbReference type="ARBA" id="ARBA00022643"/>
    </source>
</evidence>
<keyword evidence="4" id="KW-0503">Monooxygenase</keyword>
<dbReference type="Pfam" id="PF00296">
    <property type="entry name" value="Bac_luciferase"/>
    <property type="match status" value="1"/>
</dbReference>